<accession>A0A6M3ZXW8</accession>
<evidence type="ECO:0000313" key="1">
    <source>
        <dbReference type="EMBL" id="QJQ03417.1"/>
    </source>
</evidence>
<sequence>MATKQSERIGDTRWLPYSLADRARIQESGALDYREPVPRPPNPTGFHIEDLKGNPILSSDIIVPRTDPRGNVSARYFESWKKAKDSRIGIASNTYSIKGFGPVACLSDLERRVLSYLEMCPFVVEIRSQYPEWDRIKVGKRRAANTGIPKSGVMTIDFVVTYQIPGSRELRYHAISCKPYDQIFEDEVVGRHQREIALLSIWNCTHQIMTEHSITDIQDRNNQRFMQLMLHTENVYSCAENAMKLANRLNKVSIQGDYDFVLAVIGDEYGWDLNTSYKYFGVAIFLGYLKYDHSKEFLPESEVLDLTDERRQLLPRLQYSTLPTSAYATA</sequence>
<dbReference type="Proteomes" id="UP000501648">
    <property type="component" value="Chromosome"/>
</dbReference>
<reference evidence="1 2" key="1">
    <citation type="journal article" date="2012" name="J. Bacteriol.">
        <title>Genome sequence of the pathogenic Herbaspirillum seropedicae strain Os34, isolated from rice roots.</title>
        <authorList>
            <person name="Ye W."/>
            <person name="Ye S."/>
            <person name="Liu J."/>
            <person name="Chang S."/>
            <person name="Chen M."/>
            <person name="Zhu B."/>
            <person name="Guo L."/>
            <person name="An Q."/>
        </authorList>
    </citation>
    <scope>NUCLEOTIDE SEQUENCE [LARGE SCALE GENOMIC DNA]</scope>
    <source>
        <strain evidence="1 2">Os34</strain>
    </source>
</reference>
<organism evidence="1 2">
    <name type="scientific">Herbaspirillum rubrisubalbicans Os34</name>
    <dbReference type="NCBI Taxonomy" id="1235827"/>
    <lineage>
        <taxon>Bacteria</taxon>
        <taxon>Pseudomonadati</taxon>
        <taxon>Pseudomonadota</taxon>
        <taxon>Betaproteobacteria</taxon>
        <taxon>Burkholderiales</taxon>
        <taxon>Oxalobacteraceae</taxon>
        <taxon>Herbaspirillum</taxon>
    </lineage>
</organism>
<dbReference type="GO" id="GO:0003676">
    <property type="term" value="F:nucleic acid binding"/>
    <property type="evidence" value="ECO:0007669"/>
    <property type="project" value="InterPro"/>
</dbReference>
<dbReference type="RefSeq" id="WP_017454932.1">
    <property type="nucleotide sequence ID" value="NZ_CP008956.1"/>
</dbReference>
<dbReference type="InterPro" id="IPR011335">
    <property type="entry name" value="Restrct_endonuc-II-like"/>
</dbReference>
<dbReference type="SUPFAM" id="SSF52980">
    <property type="entry name" value="Restriction endonuclease-like"/>
    <property type="match status" value="1"/>
</dbReference>
<dbReference type="InterPro" id="IPR011856">
    <property type="entry name" value="tRNA_endonuc-like_dom_sf"/>
</dbReference>
<dbReference type="EMBL" id="CP008956">
    <property type="protein sequence ID" value="QJQ03417.1"/>
    <property type="molecule type" value="Genomic_DNA"/>
</dbReference>
<name>A0A6M3ZXW8_9BURK</name>
<dbReference type="Gene3D" id="3.40.1350.10">
    <property type="match status" value="1"/>
</dbReference>
<dbReference type="AlphaFoldDB" id="A0A6M3ZXW8"/>
<proteinExistence type="predicted"/>
<gene>
    <name evidence="1" type="ORF">C798_25230</name>
</gene>
<protein>
    <submittedName>
        <fullName evidence="1">Uncharacterized protein</fullName>
    </submittedName>
</protein>
<evidence type="ECO:0000313" key="2">
    <source>
        <dbReference type="Proteomes" id="UP000501648"/>
    </source>
</evidence>